<feature type="compositionally biased region" description="Pro residues" evidence="1">
    <location>
        <begin position="1"/>
        <end position="11"/>
    </location>
</feature>
<proteinExistence type="predicted"/>
<protein>
    <submittedName>
        <fullName evidence="3">Cysteine-rich RLK (RECEPTOR-like protein kinase) 8</fullName>
    </submittedName>
</protein>
<feature type="compositionally biased region" description="Pro residues" evidence="1">
    <location>
        <begin position="33"/>
        <end position="42"/>
    </location>
</feature>
<feature type="compositionally biased region" description="Polar residues" evidence="1">
    <location>
        <begin position="48"/>
        <end position="66"/>
    </location>
</feature>
<dbReference type="CDD" id="cd09272">
    <property type="entry name" value="RNase_HI_RT_Ty1"/>
    <property type="match status" value="1"/>
</dbReference>
<feature type="domain" description="Reverse transcriptase Ty1/copia-type" evidence="2">
    <location>
        <begin position="124"/>
        <end position="367"/>
    </location>
</feature>
<evidence type="ECO:0000256" key="1">
    <source>
        <dbReference type="SAM" id="MobiDB-lite"/>
    </source>
</evidence>
<dbReference type="AlphaFoldDB" id="A0A9W7MEV2"/>
<evidence type="ECO:0000259" key="2">
    <source>
        <dbReference type="Pfam" id="PF07727"/>
    </source>
</evidence>
<reference evidence="3" key="1">
    <citation type="submission" date="2023-05" db="EMBL/GenBank/DDBJ databases">
        <title>Genome and transcriptome analyses reveal genes involved in the formation of fine ridges on petal epidermal cells in Hibiscus trionum.</title>
        <authorList>
            <person name="Koshimizu S."/>
            <person name="Masuda S."/>
            <person name="Ishii T."/>
            <person name="Shirasu K."/>
            <person name="Hoshino A."/>
            <person name="Arita M."/>
        </authorList>
    </citation>
    <scope>NUCLEOTIDE SEQUENCE</scope>
    <source>
        <strain evidence="3">Hamamatsu line</strain>
    </source>
</reference>
<dbReference type="PANTHER" id="PTHR11439:SF455">
    <property type="entry name" value="RLK (RECEPTOR-LIKE PROTEIN KINASE) 8, PUTATIVE-RELATED"/>
    <property type="match status" value="1"/>
</dbReference>
<organism evidence="3 4">
    <name type="scientific">Hibiscus trionum</name>
    <name type="common">Flower of an hour</name>
    <dbReference type="NCBI Taxonomy" id="183268"/>
    <lineage>
        <taxon>Eukaryota</taxon>
        <taxon>Viridiplantae</taxon>
        <taxon>Streptophyta</taxon>
        <taxon>Embryophyta</taxon>
        <taxon>Tracheophyta</taxon>
        <taxon>Spermatophyta</taxon>
        <taxon>Magnoliopsida</taxon>
        <taxon>eudicotyledons</taxon>
        <taxon>Gunneridae</taxon>
        <taxon>Pentapetalae</taxon>
        <taxon>rosids</taxon>
        <taxon>malvids</taxon>
        <taxon>Malvales</taxon>
        <taxon>Malvaceae</taxon>
        <taxon>Malvoideae</taxon>
        <taxon>Hibiscus</taxon>
    </lineage>
</organism>
<dbReference type="EMBL" id="BSYR01000031">
    <property type="protein sequence ID" value="GMI98031.1"/>
    <property type="molecule type" value="Genomic_DNA"/>
</dbReference>
<dbReference type="InterPro" id="IPR043502">
    <property type="entry name" value="DNA/RNA_pol_sf"/>
</dbReference>
<gene>
    <name evidence="3" type="ORF">HRI_003472400</name>
</gene>
<sequence length="614" mass="68175">MQPRPSCPSPPTETIHITTNSPTPPIIFGSFTPPQPSSPPTVDPNLEPISSNPNPNEHNLDHNATTLPSHSMITRSTAGIFKPKLYLTEASKDGIPSTVDEALSSPEWKEATLAEYNALLKHGTWTLVTPPSDCIPVGCKWIFKLKHNADGTISRHKARLVAKGFSQLPGTDFVDTFSSVVKFHTIIVILSITTTNNWPLRHVDINNAFLYGDLQEDVYMLQPPGFETVAPDGSKLVCKLHKALYGLRQAPRSWNSKLRDCLLNAGFRSSGADTSLYIRHLANTVTYVLTYVDDIMITSCSNSSIDNVVSLLAANFSLKDLSALQYFLGLEVSRTPTNLFLCQRKYTSELLSRSHMDKAKGASTPMLPSDTLTQHAGSLIEDASGYRSTVGSLLYLCHTRPDITYSVYRVAQYMHHPYERHLVAVKRVLRYLAATLHFGMVFKPSTQPSSLVAFADADWGSCPDDRRSTTGNCVYLGNNIVAWTSKKQKVVSRSTMEAEYRSIADTASEITWLRALLHDLGIKQAKPPIIWSDSISAVALSINPVFHAQSKHVNLDVHFIRERVTAKDLVINYVPAPFQTADGFTKPLTTSFFTLFQRRLNVVQLEDVLQETKK</sequence>
<evidence type="ECO:0000313" key="4">
    <source>
        <dbReference type="Proteomes" id="UP001165190"/>
    </source>
</evidence>
<dbReference type="GO" id="GO:0016301">
    <property type="term" value="F:kinase activity"/>
    <property type="evidence" value="ECO:0007669"/>
    <property type="project" value="UniProtKB-KW"/>
</dbReference>
<evidence type="ECO:0000313" key="3">
    <source>
        <dbReference type="EMBL" id="GMI98031.1"/>
    </source>
</evidence>
<dbReference type="OrthoDB" id="1002291at2759"/>
<dbReference type="Pfam" id="PF07727">
    <property type="entry name" value="RVT_2"/>
    <property type="match status" value="1"/>
</dbReference>
<dbReference type="PANTHER" id="PTHR11439">
    <property type="entry name" value="GAG-POL-RELATED RETROTRANSPOSON"/>
    <property type="match status" value="1"/>
</dbReference>
<dbReference type="InterPro" id="IPR013103">
    <property type="entry name" value="RVT_2"/>
</dbReference>
<name>A0A9W7MEV2_HIBTR</name>
<dbReference type="SUPFAM" id="SSF56672">
    <property type="entry name" value="DNA/RNA polymerases"/>
    <property type="match status" value="1"/>
</dbReference>
<comment type="caution">
    <text evidence="3">The sequence shown here is derived from an EMBL/GenBank/DDBJ whole genome shotgun (WGS) entry which is preliminary data.</text>
</comment>
<accession>A0A9W7MEV2</accession>
<keyword evidence="4" id="KW-1185">Reference proteome</keyword>
<dbReference type="Proteomes" id="UP001165190">
    <property type="component" value="Unassembled WGS sequence"/>
</dbReference>
<feature type="region of interest" description="Disordered" evidence="1">
    <location>
        <begin position="1"/>
        <end position="66"/>
    </location>
</feature>
<keyword evidence="3" id="KW-0808">Transferase</keyword>
<keyword evidence="3" id="KW-0418">Kinase</keyword>